<feature type="region of interest" description="Disordered" evidence="1">
    <location>
        <begin position="30"/>
        <end position="80"/>
    </location>
</feature>
<organism evidence="2 3">
    <name type="scientific">Luteolibacter yonseiensis</name>
    <dbReference type="NCBI Taxonomy" id="1144680"/>
    <lineage>
        <taxon>Bacteria</taxon>
        <taxon>Pseudomonadati</taxon>
        <taxon>Verrucomicrobiota</taxon>
        <taxon>Verrucomicrobiia</taxon>
        <taxon>Verrucomicrobiales</taxon>
        <taxon>Verrucomicrobiaceae</taxon>
        <taxon>Luteolibacter</taxon>
    </lineage>
</organism>
<name>A0A934R2P1_9BACT</name>
<feature type="compositionally biased region" description="Basic and acidic residues" evidence="1">
    <location>
        <begin position="69"/>
        <end position="80"/>
    </location>
</feature>
<accession>A0A934R2P1</accession>
<sequence>MMSGRTKFLILLGSLIGAGAAALHLMPVKQMPRTPDHGPGKNRGVSESATPVTGSSPVDLRKKPGGLPGERKGDIPDDITPDRAKTLMEDFFKRTAKLEERKAFASALIRKLCEAGFSDGAWEVIPEDRSHIRSAMLRDYFAHARLPQRDLLARIGDMNSEISDVFKGYLSRFSPADLAEVLTSPDLQNLVARMGRERAAQLQISRHAGEILGKQLADDPAANAAVIRTAEELKAKGLLSAAGYVSVVVRDRTLDAFQQWEKLKSVTPGKGEDREMIQDEKKETIRGMVQKNAPHTMDHLLRSTQPDRKRDIGSAVDHWLWDDPKAATDWYEKNLSRLVPADRDLITATYADEIIDSGDIERAQAWIERIQDPAAKEQASGKLAEMLEMRRRHEEEQKQKEAGK</sequence>
<evidence type="ECO:0000313" key="3">
    <source>
        <dbReference type="Proteomes" id="UP000600139"/>
    </source>
</evidence>
<dbReference type="AlphaFoldDB" id="A0A934R2P1"/>
<feature type="compositionally biased region" description="Polar residues" evidence="1">
    <location>
        <begin position="45"/>
        <end position="56"/>
    </location>
</feature>
<evidence type="ECO:0000313" key="2">
    <source>
        <dbReference type="EMBL" id="MBK1815712.1"/>
    </source>
</evidence>
<keyword evidence="3" id="KW-1185">Reference proteome</keyword>
<dbReference type="EMBL" id="JAENIK010000009">
    <property type="protein sequence ID" value="MBK1815712.1"/>
    <property type="molecule type" value="Genomic_DNA"/>
</dbReference>
<reference evidence="2" key="1">
    <citation type="submission" date="2021-01" db="EMBL/GenBank/DDBJ databases">
        <title>Modified the classification status of verrucomicrobia.</title>
        <authorList>
            <person name="Feng X."/>
        </authorList>
    </citation>
    <scope>NUCLEOTIDE SEQUENCE</scope>
    <source>
        <strain evidence="2">JCM 18052</strain>
    </source>
</reference>
<comment type="caution">
    <text evidence="2">The sequence shown here is derived from an EMBL/GenBank/DDBJ whole genome shotgun (WGS) entry which is preliminary data.</text>
</comment>
<protein>
    <submittedName>
        <fullName evidence="2">Uncharacterized protein</fullName>
    </submittedName>
</protein>
<dbReference type="RefSeq" id="WP_200350669.1">
    <property type="nucleotide sequence ID" value="NZ_JAENIK010000009.1"/>
</dbReference>
<dbReference type="Proteomes" id="UP000600139">
    <property type="component" value="Unassembled WGS sequence"/>
</dbReference>
<gene>
    <name evidence="2" type="ORF">JIN84_08795</name>
</gene>
<evidence type="ECO:0000256" key="1">
    <source>
        <dbReference type="SAM" id="MobiDB-lite"/>
    </source>
</evidence>
<proteinExistence type="predicted"/>